<dbReference type="InterPro" id="IPR004860">
    <property type="entry name" value="LAGLIDADG_dom"/>
</dbReference>
<dbReference type="PANTHER" id="PTHR10322">
    <property type="entry name" value="DNA POLYMERASE CATALYTIC SUBUNIT"/>
    <property type="match status" value="1"/>
</dbReference>
<dbReference type="Pfam" id="PF14528">
    <property type="entry name" value="LAGLIDADG_3"/>
    <property type="match status" value="1"/>
</dbReference>
<dbReference type="Gene3D" id="3.30.342.10">
    <property type="entry name" value="DNA Polymerase, chain B, domain 1"/>
    <property type="match status" value="1"/>
</dbReference>
<dbReference type="InterPro" id="IPR006133">
    <property type="entry name" value="DNA-dir_DNA_pol_B_exonuc"/>
</dbReference>
<evidence type="ECO:0000256" key="10">
    <source>
        <dbReference type="ARBA" id="ARBA00049244"/>
    </source>
</evidence>
<dbReference type="InterPro" id="IPR036844">
    <property type="entry name" value="Hint_dom_sf"/>
</dbReference>
<evidence type="ECO:0000256" key="4">
    <source>
        <dbReference type="ARBA" id="ARBA00022679"/>
    </source>
</evidence>
<dbReference type="Gene3D" id="3.90.1600.10">
    <property type="entry name" value="Palm domain of DNA polymerase"/>
    <property type="match status" value="3"/>
</dbReference>
<keyword evidence="8" id="KW-0651">Protein splicing</keyword>
<dbReference type="InterPro" id="IPR027434">
    <property type="entry name" value="Homing_endonucl"/>
</dbReference>
<dbReference type="InterPro" id="IPR036397">
    <property type="entry name" value="RNaseH_sf"/>
</dbReference>
<dbReference type="InterPro" id="IPR023211">
    <property type="entry name" value="DNA_pol_palm_dom_sf"/>
</dbReference>
<evidence type="ECO:0000256" key="8">
    <source>
        <dbReference type="ARBA" id="ARBA00023000"/>
    </source>
</evidence>
<dbReference type="SUPFAM" id="SSF56672">
    <property type="entry name" value="DNA/RNA polymerases"/>
    <property type="match status" value="2"/>
</dbReference>
<dbReference type="InterPro" id="IPR006134">
    <property type="entry name" value="DNA-dir_DNA_pol_B_multi_dom"/>
</dbReference>
<dbReference type="InterPro" id="IPR030934">
    <property type="entry name" value="Intein_C"/>
</dbReference>
<keyword evidence="6" id="KW-0068">Autocatalytic cleavage</keyword>
<keyword evidence="4" id="KW-0808">Transferase</keyword>
<dbReference type="SMART" id="SM00486">
    <property type="entry name" value="POLBc"/>
    <property type="match status" value="1"/>
</dbReference>
<dbReference type="EC" id="2.7.7.7" evidence="2"/>
<comment type="similarity">
    <text evidence="1">Belongs to the DNA polymerase type-B family.</text>
</comment>
<reference evidence="12" key="1">
    <citation type="journal article" date="2020" name="Nature">
        <title>Giant virus diversity and host interactions through global metagenomics.</title>
        <authorList>
            <person name="Schulz F."/>
            <person name="Roux S."/>
            <person name="Paez-Espino D."/>
            <person name="Jungbluth S."/>
            <person name="Walsh D.A."/>
            <person name="Denef V.J."/>
            <person name="McMahon K.D."/>
            <person name="Konstantinidis K.T."/>
            <person name="Eloe-Fadrosh E.A."/>
            <person name="Kyrpides N.C."/>
            <person name="Woyke T."/>
        </authorList>
    </citation>
    <scope>NUCLEOTIDE SEQUENCE</scope>
    <source>
        <strain evidence="12">GVMAG-M-3300025860-25</strain>
    </source>
</reference>
<dbReference type="SUPFAM" id="SSF53098">
    <property type="entry name" value="Ribonuclease H-like"/>
    <property type="match status" value="1"/>
</dbReference>
<name>A0A6C0J9A7_9ZZZZ</name>
<dbReference type="Gene3D" id="3.10.28.10">
    <property type="entry name" value="Homing endonucleases"/>
    <property type="match status" value="1"/>
</dbReference>
<dbReference type="PANTHER" id="PTHR10322:SF23">
    <property type="entry name" value="DNA POLYMERASE DELTA CATALYTIC SUBUNIT"/>
    <property type="match status" value="1"/>
</dbReference>
<dbReference type="EMBL" id="MN740339">
    <property type="protein sequence ID" value="QHU01381.1"/>
    <property type="molecule type" value="Genomic_DNA"/>
</dbReference>
<keyword evidence="9" id="KW-0238">DNA-binding</keyword>
<dbReference type="GO" id="GO:0003887">
    <property type="term" value="F:DNA-directed DNA polymerase activity"/>
    <property type="evidence" value="ECO:0007669"/>
    <property type="project" value="UniProtKB-KW"/>
</dbReference>
<dbReference type="PROSITE" id="PS50818">
    <property type="entry name" value="INTEIN_C_TER"/>
    <property type="match status" value="1"/>
</dbReference>
<evidence type="ECO:0000256" key="1">
    <source>
        <dbReference type="ARBA" id="ARBA00005755"/>
    </source>
</evidence>
<dbReference type="InterPro" id="IPR042087">
    <property type="entry name" value="DNA_pol_B_thumb"/>
</dbReference>
<dbReference type="Gene3D" id="3.30.420.10">
    <property type="entry name" value="Ribonuclease H-like superfamily/Ribonuclease H"/>
    <property type="match status" value="2"/>
</dbReference>
<evidence type="ECO:0000256" key="7">
    <source>
        <dbReference type="ARBA" id="ARBA00022932"/>
    </source>
</evidence>
<dbReference type="GO" id="GO:0006287">
    <property type="term" value="P:base-excision repair, gap-filling"/>
    <property type="evidence" value="ECO:0007669"/>
    <property type="project" value="TreeGrafter"/>
</dbReference>
<evidence type="ECO:0000256" key="6">
    <source>
        <dbReference type="ARBA" id="ARBA00022813"/>
    </source>
</evidence>
<keyword evidence="7" id="KW-0239">DNA-directed DNA polymerase</keyword>
<dbReference type="SUPFAM" id="SSF51294">
    <property type="entry name" value="Hedgehog/intein (Hint) domain"/>
    <property type="match status" value="1"/>
</dbReference>
<dbReference type="PRINTS" id="PR00106">
    <property type="entry name" value="DNAPOLB"/>
</dbReference>
<dbReference type="SUPFAM" id="SSF55608">
    <property type="entry name" value="Homing endonucleases"/>
    <property type="match status" value="2"/>
</dbReference>
<dbReference type="Pfam" id="PF00136">
    <property type="entry name" value="DNA_pol_B"/>
    <property type="match status" value="3"/>
</dbReference>
<evidence type="ECO:0000256" key="3">
    <source>
        <dbReference type="ARBA" id="ARBA00015749"/>
    </source>
</evidence>
<dbReference type="InterPro" id="IPR006172">
    <property type="entry name" value="DNA-dir_DNA_pol_B"/>
</dbReference>
<dbReference type="InterPro" id="IPR043502">
    <property type="entry name" value="DNA/RNA_pol_sf"/>
</dbReference>
<dbReference type="GO" id="GO:0003677">
    <property type="term" value="F:DNA binding"/>
    <property type="evidence" value="ECO:0007669"/>
    <property type="project" value="UniProtKB-KW"/>
</dbReference>
<keyword evidence="5" id="KW-0548">Nucleotidyltransferase</keyword>
<dbReference type="GO" id="GO:0000166">
    <property type="term" value="F:nucleotide binding"/>
    <property type="evidence" value="ECO:0007669"/>
    <property type="project" value="InterPro"/>
</dbReference>
<evidence type="ECO:0000256" key="5">
    <source>
        <dbReference type="ARBA" id="ARBA00022695"/>
    </source>
</evidence>
<dbReference type="InterPro" id="IPR004042">
    <property type="entry name" value="Intein_endonuc_central"/>
</dbReference>
<comment type="catalytic activity">
    <reaction evidence="10">
        <text>DNA(n) + a 2'-deoxyribonucleoside 5'-triphosphate = DNA(n+1) + diphosphate</text>
        <dbReference type="Rhea" id="RHEA:22508"/>
        <dbReference type="Rhea" id="RHEA-COMP:17339"/>
        <dbReference type="Rhea" id="RHEA-COMP:17340"/>
        <dbReference type="ChEBI" id="CHEBI:33019"/>
        <dbReference type="ChEBI" id="CHEBI:61560"/>
        <dbReference type="ChEBI" id="CHEBI:173112"/>
        <dbReference type="EC" id="2.7.7.7"/>
    </reaction>
</comment>
<dbReference type="GO" id="GO:0004519">
    <property type="term" value="F:endonuclease activity"/>
    <property type="evidence" value="ECO:0007669"/>
    <property type="project" value="InterPro"/>
</dbReference>
<dbReference type="InterPro" id="IPR050240">
    <property type="entry name" value="DNA_pol_type-B"/>
</dbReference>
<accession>A0A6C0J9A7</accession>
<dbReference type="Pfam" id="PF03104">
    <property type="entry name" value="DNA_pol_B_exo1"/>
    <property type="match status" value="2"/>
</dbReference>
<feature type="domain" description="DOD-type homing endonuclease" evidence="11">
    <location>
        <begin position="1139"/>
        <end position="1285"/>
    </location>
</feature>
<dbReference type="GO" id="GO:0043625">
    <property type="term" value="C:delta DNA polymerase complex"/>
    <property type="evidence" value="ECO:0007669"/>
    <property type="project" value="TreeGrafter"/>
</dbReference>
<evidence type="ECO:0000256" key="2">
    <source>
        <dbReference type="ARBA" id="ARBA00012417"/>
    </source>
</evidence>
<dbReference type="PROSITE" id="PS50819">
    <property type="entry name" value="INTEIN_ENDONUCLEASE"/>
    <property type="match status" value="1"/>
</dbReference>
<sequence>MNNLRNFNPKSFSTNTSDLKLQIVDWKTYNESPEIDDGDDEKTKYLDNAKYIIQIFGVDEDNESVSIKVNGFKPRFFVNIPKHWEQHHIDIFISHIKGKVKKRYKDSIHDCKVLMRHKFRGFTNYEEFKFLKLTFHNTYAMNQYVYILKKKQLIIALNKTKQKYDLYESNIDAFIRFIHIQNINPAGWVQVQNKKYKVASPKKTYCQKEIEISWKDVKHYDRNDIAPLLVASFDIECDSSHGDFPLAKKGYKKLSNEIIDNIQKKWKLYEKDKQFNEIFENEENKKKFFYRLLDMAFSPKENNEDISLLYTKGEIKYKTKELLEVIDNIVYIVFYKICKVSDNKQLKAAVEESKNIWGNQSLQVLEAIAYDMAKKHEVSKDKIMLRIVKRDILVDKLTGIFNNFLPSLEGDKIIQIGTTIHRYGEEECFMKHIVTLNTCNPIDGAVVVACEKEEDVLKEWFNFIRILDPDIITGYNIFGFDFSFIYNRIQELGIIRQLGTLGRMKDMELVLEEKNLSSSALGENILTFLNMEGRVCMDLLKIIQKDHKLSSYKLDTVAETFINGPIKEIDGNKLVISGIKDLNLGNYIVIFSKKDKYRDGKKFKILEIDGDTIKLNEDIEDIISTKPSWRLAKDDVGPKDIFRLQKGNAEDRKTVAIYCIQDCSLGNKLINKLSIVSNNIGMANVCFVPLSYIFLRGQGVKIFSLVAKECREQGFLMPVLKKPKTQEEKDKPKPKYNFGFDDDSEDEEEEEAGYEGAIVLEPKPAIYVDQFIVVLDYSSLYPGCIISENYCISTYVMEEKYNNLEGYEYKDITHDVYEWINPNIKSKGKKKVGIKTCRFVQFPDNRKGIIPQILQKLLKERKNTRNKIIYKTVKYTDVEGGEKEVSGLYNEKDDIVIVKNESDIVDFPHKNIITINDTYSEFEKEVKDGLQLAYKITANSLYGQIGAATSPIYLKDIAASTTATGRNLLYLAKEKTIEHFEGAEVVYGDSVLPDTPLMLRNKINNEITFKQIDDINQNWCDYHEFKPFDSNRREKEQSNVENYQIFTSGGWSDINRIIRHKTLKKIYRIVTHTGMADVTEDHSLLNEEGTIIKPTEVKIGDRLLHNYPKFNKNPKKLENIMENIENVCKQNLEFKKAFIYGFFYGDGSCGKYNYKKNFKYTWALNNKDLNLCLILKELCEEIYDKKFKILDTVKSSGVYKIVPNHNCIKKYVNEYRDLFYNKDKYKIVPSKILNGGGELKEWFISGYYCADGYKCTNQKSKNIVLTNKGKIGTSMLYYIMTSLGYKVSINTRKDKLDIYKLICSQGFKKSFDTIKKIEYIGTRDDFVYDIETKQGNFNTGFQLIVKNTDSIFINFNPKDIAGKLLKGKEGLKKSIEMGVQAEKYIQQFLLPPHKLEYEKTFWPFILFTKKRYIGNKYEFDLDKYKQTSMGIVLKRRDNAEIVKHIYGGIINIIMENHDIPKSINFLKTELTKLVEGKFPLDMLTITKSLKSYYKNPESIAHKVLADRIGEREPGNKPLPSDRIPYVFIEKKEIKGVKMLQGEKIEVPTYIKEHNLKPDYLTYITNQILKPVCQIYALIAEDLEGYKYHESYFKDMFKRIEKEHGKEKAVEKVTKKKNELVADILFKEVIRIGTNKKNNVKEITNWFKPN</sequence>
<proteinExistence type="inferred from homology"/>
<evidence type="ECO:0000313" key="12">
    <source>
        <dbReference type="EMBL" id="QHU01381.1"/>
    </source>
</evidence>
<dbReference type="GO" id="GO:0008296">
    <property type="term" value="F:3'-5'-DNA exonuclease activity"/>
    <property type="evidence" value="ECO:0007669"/>
    <property type="project" value="TreeGrafter"/>
</dbReference>
<evidence type="ECO:0000256" key="9">
    <source>
        <dbReference type="ARBA" id="ARBA00023125"/>
    </source>
</evidence>
<dbReference type="Gene3D" id="1.10.287.690">
    <property type="entry name" value="Helix hairpin bin"/>
    <property type="match status" value="1"/>
</dbReference>
<dbReference type="GO" id="GO:0045004">
    <property type="term" value="P:DNA replication proofreading"/>
    <property type="evidence" value="ECO:0007669"/>
    <property type="project" value="TreeGrafter"/>
</dbReference>
<protein>
    <recommendedName>
        <fullName evidence="3">DNA polymerase</fullName>
        <ecNumber evidence="2">2.7.7.7</ecNumber>
    </recommendedName>
</protein>
<dbReference type="Gene3D" id="2.170.16.10">
    <property type="entry name" value="Hedgehog/Intein (Hint) domain"/>
    <property type="match status" value="1"/>
</dbReference>
<dbReference type="InterPro" id="IPR012337">
    <property type="entry name" value="RNaseH-like_sf"/>
</dbReference>
<dbReference type="GO" id="GO:0006297">
    <property type="term" value="P:nucleotide-excision repair, DNA gap filling"/>
    <property type="evidence" value="ECO:0007669"/>
    <property type="project" value="TreeGrafter"/>
</dbReference>
<organism evidence="12">
    <name type="scientific">viral metagenome</name>
    <dbReference type="NCBI Taxonomy" id="1070528"/>
    <lineage>
        <taxon>unclassified sequences</taxon>
        <taxon>metagenomes</taxon>
        <taxon>organismal metagenomes</taxon>
    </lineage>
</organism>
<dbReference type="CDD" id="cd00081">
    <property type="entry name" value="Hint"/>
    <property type="match status" value="1"/>
</dbReference>
<dbReference type="Gene3D" id="1.10.132.60">
    <property type="entry name" value="DNA polymerase family B, C-terminal domain"/>
    <property type="match status" value="1"/>
</dbReference>
<evidence type="ECO:0000259" key="11">
    <source>
        <dbReference type="PROSITE" id="PS50819"/>
    </source>
</evidence>